<accession>A0A804PYS2</accession>
<name>A0A804PYS2_MAIZE</name>
<organism evidence="1 2">
    <name type="scientific">Zea mays</name>
    <name type="common">Maize</name>
    <dbReference type="NCBI Taxonomy" id="4577"/>
    <lineage>
        <taxon>Eukaryota</taxon>
        <taxon>Viridiplantae</taxon>
        <taxon>Streptophyta</taxon>
        <taxon>Embryophyta</taxon>
        <taxon>Tracheophyta</taxon>
        <taxon>Spermatophyta</taxon>
        <taxon>Magnoliopsida</taxon>
        <taxon>Liliopsida</taxon>
        <taxon>Poales</taxon>
        <taxon>Poaceae</taxon>
        <taxon>PACMAD clade</taxon>
        <taxon>Panicoideae</taxon>
        <taxon>Andropogonodae</taxon>
        <taxon>Andropogoneae</taxon>
        <taxon>Tripsacinae</taxon>
        <taxon>Zea</taxon>
    </lineage>
</organism>
<keyword evidence="2" id="KW-1185">Reference proteome</keyword>
<reference evidence="2" key="1">
    <citation type="journal article" date="2009" name="Science">
        <title>The B73 maize genome: complexity, diversity, and dynamics.</title>
        <authorList>
            <person name="Schnable P.S."/>
            <person name="Ware D."/>
            <person name="Fulton R.S."/>
            <person name="Stein J.C."/>
            <person name="Wei F."/>
            <person name="Pasternak S."/>
            <person name="Liang C."/>
            <person name="Zhang J."/>
            <person name="Fulton L."/>
            <person name="Graves T.A."/>
            <person name="Minx P."/>
            <person name="Reily A.D."/>
            <person name="Courtney L."/>
            <person name="Kruchowski S.S."/>
            <person name="Tomlinson C."/>
            <person name="Strong C."/>
            <person name="Delehaunty K."/>
            <person name="Fronick C."/>
            <person name="Courtney B."/>
            <person name="Rock S.M."/>
            <person name="Belter E."/>
            <person name="Du F."/>
            <person name="Kim K."/>
            <person name="Abbott R.M."/>
            <person name="Cotton M."/>
            <person name="Levy A."/>
            <person name="Marchetto P."/>
            <person name="Ochoa K."/>
            <person name="Jackson S.M."/>
            <person name="Gillam B."/>
            <person name="Chen W."/>
            <person name="Yan L."/>
            <person name="Higginbotham J."/>
            <person name="Cardenas M."/>
            <person name="Waligorski J."/>
            <person name="Applebaum E."/>
            <person name="Phelps L."/>
            <person name="Falcone J."/>
            <person name="Kanchi K."/>
            <person name="Thane T."/>
            <person name="Scimone A."/>
            <person name="Thane N."/>
            <person name="Henke J."/>
            <person name="Wang T."/>
            <person name="Ruppert J."/>
            <person name="Shah N."/>
            <person name="Rotter K."/>
            <person name="Hodges J."/>
            <person name="Ingenthron E."/>
            <person name="Cordes M."/>
            <person name="Kohlberg S."/>
            <person name="Sgro J."/>
            <person name="Delgado B."/>
            <person name="Mead K."/>
            <person name="Chinwalla A."/>
            <person name="Leonard S."/>
            <person name="Crouse K."/>
            <person name="Collura K."/>
            <person name="Kudrna D."/>
            <person name="Currie J."/>
            <person name="He R."/>
            <person name="Angelova A."/>
            <person name="Rajasekar S."/>
            <person name="Mueller T."/>
            <person name="Lomeli R."/>
            <person name="Scara G."/>
            <person name="Ko A."/>
            <person name="Delaney K."/>
            <person name="Wissotski M."/>
            <person name="Lopez G."/>
            <person name="Campos D."/>
            <person name="Braidotti M."/>
            <person name="Ashley E."/>
            <person name="Golser W."/>
            <person name="Kim H."/>
            <person name="Lee S."/>
            <person name="Lin J."/>
            <person name="Dujmic Z."/>
            <person name="Kim W."/>
            <person name="Talag J."/>
            <person name="Zuccolo A."/>
            <person name="Fan C."/>
            <person name="Sebastian A."/>
            <person name="Kramer M."/>
            <person name="Spiegel L."/>
            <person name="Nascimento L."/>
            <person name="Zutavern T."/>
            <person name="Miller B."/>
            <person name="Ambroise C."/>
            <person name="Muller S."/>
            <person name="Spooner W."/>
            <person name="Narechania A."/>
            <person name="Ren L."/>
            <person name="Wei S."/>
            <person name="Kumari S."/>
            <person name="Faga B."/>
            <person name="Levy M.J."/>
            <person name="McMahan L."/>
            <person name="Van Buren P."/>
            <person name="Vaughn M.W."/>
            <person name="Ying K."/>
            <person name="Yeh C.-T."/>
            <person name="Emrich S.J."/>
            <person name="Jia Y."/>
            <person name="Kalyanaraman A."/>
            <person name="Hsia A.-P."/>
            <person name="Barbazuk W.B."/>
            <person name="Baucom R.S."/>
            <person name="Brutnell T.P."/>
            <person name="Carpita N.C."/>
            <person name="Chaparro C."/>
            <person name="Chia J.-M."/>
            <person name="Deragon J.-M."/>
            <person name="Estill J.C."/>
            <person name="Fu Y."/>
            <person name="Jeddeloh J.A."/>
            <person name="Han Y."/>
            <person name="Lee H."/>
            <person name="Li P."/>
            <person name="Lisch D.R."/>
            <person name="Liu S."/>
            <person name="Liu Z."/>
            <person name="Nagel D.H."/>
            <person name="McCann M.C."/>
            <person name="SanMiguel P."/>
            <person name="Myers A.M."/>
            <person name="Nettleton D."/>
            <person name="Nguyen J."/>
            <person name="Penning B.W."/>
            <person name="Ponnala L."/>
            <person name="Schneider K.L."/>
            <person name="Schwartz D.C."/>
            <person name="Sharma A."/>
            <person name="Soderlund C."/>
            <person name="Springer N.M."/>
            <person name="Sun Q."/>
            <person name="Wang H."/>
            <person name="Waterman M."/>
            <person name="Westerman R."/>
            <person name="Wolfgruber T.K."/>
            <person name="Yang L."/>
            <person name="Yu Y."/>
            <person name="Zhang L."/>
            <person name="Zhou S."/>
            <person name="Zhu Q."/>
            <person name="Bennetzen J.L."/>
            <person name="Dawe R.K."/>
            <person name="Jiang J."/>
            <person name="Jiang N."/>
            <person name="Presting G.G."/>
            <person name="Wessler S.R."/>
            <person name="Aluru S."/>
            <person name="Martienssen R.A."/>
            <person name="Clifton S.W."/>
            <person name="McCombie W.R."/>
            <person name="Wing R.A."/>
            <person name="Wilson R.K."/>
        </authorList>
    </citation>
    <scope>NUCLEOTIDE SEQUENCE [LARGE SCALE GENOMIC DNA]</scope>
    <source>
        <strain evidence="2">cv. B73</strain>
    </source>
</reference>
<reference evidence="1" key="3">
    <citation type="submission" date="2021-05" db="UniProtKB">
        <authorList>
            <consortium name="EnsemblPlants"/>
        </authorList>
    </citation>
    <scope>IDENTIFICATION</scope>
    <source>
        <strain evidence="1">cv. B73</strain>
    </source>
</reference>
<dbReference type="InParanoid" id="A0A804PYS2"/>
<dbReference type="EnsemblPlants" id="Zm00001eb285650_T001">
    <property type="protein sequence ID" value="Zm00001eb285650_P001"/>
    <property type="gene ID" value="Zm00001eb285650"/>
</dbReference>
<dbReference type="Gramene" id="Zm00001eb285650_T001">
    <property type="protein sequence ID" value="Zm00001eb285650_P001"/>
    <property type="gene ID" value="Zm00001eb285650"/>
</dbReference>
<reference evidence="1" key="2">
    <citation type="submission" date="2019-07" db="EMBL/GenBank/DDBJ databases">
        <authorList>
            <person name="Seetharam A."/>
            <person name="Woodhouse M."/>
            <person name="Cannon E."/>
        </authorList>
    </citation>
    <scope>NUCLEOTIDE SEQUENCE [LARGE SCALE GENOMIC DNA]</scope>
    <source>
        <strain evidence="1">cv. B73</strain>
    </source>
</reference>
<proteinExistence type="predicted"/>
<evidence type="ECO:0000313" key="2">
    <source>
        <dbReference type="Proteomes" id="UP000007305"/>
    </source>
</evidence>
<evidence type="ECO:0000313" key="1">
    <source>
        <dbReference type="EnsemblPlants" id="Zm00001eb285650_P001"/>
    </source>
</evidence>
<sequence length="85" mass="9584">MLQCTILLTRNKSLRGLKENMLIMPVLYCFLEMIESPTGLPSLHLGTHSCHLISPAKRNNMEPAASDIVRLLVMVIIVTTRMLCF</sequence>
<dbReference type="Proteomes" id="UP000007305">
    <property type="component" value="Chromosome 6"/>
</dbReference>
<protein>
    <submittedName>
        <fullName evidence="1">Uncharacterized protein</fullName>
    </submittedName>
</protein>
<dbReference type="AlphaFoldDB" id="A0A804PYS2"/>